<dbReference type="GeneID" id="301548258"/>
<keyword evidence="4" id="KW-1185">Reference proteome</keyword>
<protein>
    <recommendedName>
        <fullName evidence="2">Luciferase-like domain-containing protein</fullName>
    </recommendedName>
</protein>
<dbReference type="EMBL" id="BMND01000008">
    <property type="protein sequence ID" value="GGN43341.1"/>
    <property type="molecule type" value="Genomic_DNA"/>
</dbReference>
<feature type="domain" description="Luciferase-like" evidence="2">
    <location>
        <begin position="29"/>
        <end position="294"/>
    </location>
</feature>
<dbReference type="InterPro" id="IPR050564">
    <property type="entry name" value="F420-G6PD/mer"/>
</dbReference>
<dbReference type="InterPro" id="IPR036661">
    <property type="entry name" value="Luciferase-like_sf"/>
</dbReference>
<dbReference type="InterPro" id="IPR011251">
    <property type="entry name" value="Luciferase-like_dom"/>
</dbReference>
<evidence type="ECO:0000259" key="2">
    <source>
        <dbReference type="Pfam" id="PF00296"/>
    </source>
</evidence>
<reference evidence="4" key="1">
    <citation type="journal article" date="2019" name="Int. J. Syst. Evol. Microbiol.">
        <title>The Global Catalogue of Microorganisms (GCM) 10K type strain sequencing project: providing services to taxonomists for standard genome sequencing and annotation.</title>
        <authorList>
            <consortium name="The Broad Institute Genomics Platform"/>
            <consortium name="The Broad Institute Genome Sequencing Center for Infectious Disease"/>
            <person name="Wu L."/>
            <person name="Ma J."/>
        </authorList>
    </citation>
    <scope>NUCLEOTIDE SEQUENCE [LARGE SCALE GENOMIC DNA]</scope>
    <source>
        <strain evidence="4">CGMCC 4.7323</strain>
    </source>
</reference>
<evidence type="ECO:0000256" key="1">
    <source>
        <dbReference type="ARBA" id="ARBA00023002"/>
    </source>
</evidence>
<dbReference type="SUPFAM" id="SSF51679">
    <property type="entry name" value="Bacterial luciferase-like"/>
    <property type="match status" value="1"/>
</dbReference>
<dbReference type="CDD" id="cd01097">
    <property type="entry name" value="Tetrahydromethanopterin_reductase"/>
    <property type="match status" value="1"/>
</dbReference>
<dbReference type="PANTHER" id="PTHR43244:SF1">
    <property type="entry name" value="5,10-METHYLENETETRAHYDROMETHANOPTERIN REDUCTASE"/>
    <property type="match status" value="1"/>
</dbReference>
<dbReference type="RefSeq" id="WP_189097635.1">
    <property type="nucleotide sequence ID" value="NZ_BMND01000008.1"/>
</dbReference>
<gene>
    <name evidence="3" type="ORF">GCM10012285_24680</name>
</gene>
<dbReference type="Pfam" id="PF00296">
    <property type="entry name" value="Bac_luciferase"/>
    <property type="match status" value="1"/>
</dbReference>
<keyword evidence="1" id="KW-0560">Oxidoreductase</keyword>
<name>A0ABQ2JDX0_9ACTN</name>
<accession>A0ABQ2JDX0</accession>
<dbReference type="Proteomes" id="UP000600080">
    <property type="component" value="Unassembled WGS sequence"/>
</dbReference>
<proteinExistence type="predicted"/>
<organism evidence="3 4">
    <name type="scientific">Streptomyces kronopolitis</name>
    <dbReference type="NCBI Taxonomy" id="1612435"/>
    <lineage>
        <taxon>Bacteria</taxon>
        <taxon>Bacillati</taxon>
        <taxon>Actinomycetota</taxon>
        <taxon>Actinomycetes</taxon>
        <taxon>Kitasatosporales</taxon>
        <taxon>Streptomycetaceae</taxon>
        <taxon>Streptomyces</taxon>
    </lineage>
</organism>
<sequence>MTSYSVLLPCVPRRLEQALPFAGLVRWTGAVRLWQGQAMVMEPHQIFAGLAGAGFRVPTGLGVTLMPLRQPYEAALQARSVALATGEPAIAGFGPGARAFQENILGAPYEKPLQVARQYVTAVRRLLDGEMVVMDGPHLAFRGQLAPVAAPRVDVGLGVLRPAMARLAGEVADVVITWLTPPGYLRDVILPAVAEGAERAGRSSLPRVVAMVPTGLDKEGREGAGCERLALAGNAAHMQAPHYLDMLGRAGVDVGSGRIEDVARGVVETGAFAGGDLPQVLKALRAYEEVGVDEVVLNTTAVCKLFGAQESLADLSAILRSITAPR</sequence>
<dbReference type="Gene3D" id="3.20.20.30">
    <property type="entry name" value="Luciferase-like domain"/>
    <property type="match status" value="1"/>
</dbReference>
<comment type="caution">
    <text evidence="3">The sequence shown here is derived from an EMBL/GenBank/DDBJ whole genome shotgun (WGS) entry which is preliminary data.</text>
</comment>
<dbReference type="PANTHER" id="PTHR43244">
    <property type="match status" value="1"/>
</dbReference>
<evidence type="ECO:0000313" key="3">
    <source>
        <dbReference type="EMBL" id="GGN43341.1"/>
    </source>
</evidence>
<evidence type="ECO:0000313" key="4">
    <source>
        <dbReference type="Proteomes" id="UP000600080"/>
    </source>
</evidence>